<keyword evidence="1" id="KW-0378">Hydrolase</keyword>
<evidence type="ECO:0000259" key="3">
    <source>
        <dbReference type="Pfam" id="PF01182"/>
    </source>
</evidence>
<dbReference type="Proteomes" id="UP001061070">
    <property type="component" value="Unassembled WGS sequence"/>
</dbReference>
<keyword evidence="5" id="KW-1185">Reference proteome</keyword>
<dbReference type="EC" id="3.5.99.6" evidence="2"/>
<proteinExistence type="predicted"/>
<organism evidence="4 5">
    <name type="scientific">Gluconobacter frateurii NRIC 0228</name>
    <dbReference type="NCBI Taxonomy" id="1307946"/>
    <lineage>
        <taxon>Bacteria</taxon>
        <taxon>Pseudomonadati</taxon>
        <taxon>Pseudomonadota</taxon>
        <taxon>Alphaproteobacteria</taxon>
        <taxon>Acetobacterales</taxon>
        <taxon>Acetobacteraceae</taxon>
        <taxon>Gluconobacter</taxon>
    </lineage>
</organism>
<name>A0ABQ0Q8I7_9PROT</name>
<dbReference type="RefSeq" id="WP_099183051.1">
    <property type="nucleotide sequence ID" value="NZ_BAQW01000003.1"/>
</dbReference>
<evidence type="ECO:0000256" key="1">
    <source>
        <dbReference type="ARBA" id="ARBA00022801"/>
    </source>
</evidence>
<gene>
    <name evidence="4" type="ORF">AA0228_0532</name>
</gene>
<dbReference type="Gene3D" id="3.40.50.1360">
    <property type="match status" value="1"/>
</dbReference>
<sequence length="250" mass="26836">MQVIVTPDPGAAFQQAASIIAGEIRSNPSPVLGLATGRTMEGIYSLLVQDHLQNGLDFSATTSFNLDEYVGLSASNPQSYRHYMNDHLFAHVNMRADHVHVPDGLAEDLNAECQAYEQAIHDAGGIGLQLLGIGETGHIGFNEPPSPFDSRTRQVTLHPVTRRQNAGMFGGDANKVPEKALTMGVGTILDARHLLLVACGRSKADIIARALLDTVTPDVSASALRLHPHCTVILDTAAARMWQERSALVS</sequence>
<protein>
    <recommendedName>
        <fullName evidence="2">Glucosamine-6-phosphate deaminase</fullName>
        <ecNumber evidence="2">3.5.99.6</ecNumber>
    </recommendedName>
</protein>
<accession>A0ABQ0Q8I7</accession>
<dbReference type="PANTHER" id="PTHR11280">
    <property type="entry name" value="GLUCOSAMINE-6-PHOSPHATE ISOMERASE"/>
    <property type="match status" value="1"/>
</dbReference>
<dbReference type="CDD" id="cd01399">
    <property type="entry name" value="GlcN6P_deaminase"/>
    <property type="match status" value="1"/>
</dbReference>
<comment type="caution">
    <text evidence="4">The sequence shown here is derived from an EMBL/GenBank/DDBJ whole genome shotgun (WGS) entry which is preliminary data.</text>
</comment>
<dbReference type="Pfam" id="PF01182">
    <property type="entry name" value="Glucosamine_iso"/>
    <property type="match status" value="1"/>
</dbReference>
<dbReference type="InterPro" id="IPR037171">
    <property type="entry name" value="NagB/RpiA_transferase-like"/>
</dbReference>
<dbReference type="NCBIfam" id="TIGR00502">
    <property type="entry name" value="nagB"/>
    <property type="match status" value="1"/>
</dbReference>
<dbReference type="SUPFAM" id="SSF100950">
    <property type="entry name" value="NagB/RpiA/CoA transferase-like"/>
    <property type="match status" value="1"/>
</dbReference>
<feature type="domain" description="Glucosamine/galactosamine-6-phosphate isomerase" evidence="3">
    <location>
        <begin position="14"/>
        <end position="214"/>
    </location>
</feature>
<dbReference type="EMBL" id="BAQW01000003">
    <property type="protein sequence ID" value="GBR09016.1"/>
    <property type="molecule type" value="Genomic_DNA"/>
</dbReference>
<evidence type="ECO:0000313" key="4">
    <source>
        <dbReference type="EMBL" id="GBR09016.1"/>
    </source>
</evidence>
<reference evidence="4" key="1">
    <citation type="submission" date="2013-04" db="EMBL/GenBank/DDBJ databases">
        <title>The genome sequencing project of 58 acetic acid bacteria.</title>
        <authorList>
            <person name="Okamoto-Kainuma A."/>
            <person name="Ishikawa M."/>
            <person name="Umino S."/>
            <person name="Koizumi Y."/>
            <person name="Shiwa Y."/>
            <person name="Yoshikawa H."/>
            <person name="Matsutani M."/>
            <person name="Matsushita K."/>
        </authorList>
    </citation>
    <scope>NUCLEOTIDE SEQUENCE</scope>
    <source>
        <strain evidence="4">NRIC 0228</strain>
    </source>
</reference>
<evidence type="ECO:0000256" key="2">
    <source>
        <dbReference type="NCBIfam" id="TIGR00502"/>
    </source>
</evidence>
<dbReference type="PANTHER" id="PTHR11280:SF5">
    <property type="entry name" value="GLUCOSAMINE-6-PHOSPHATE ISOMERASE"/>
    <property type="match status" value="1"/>
</dbReference>
<dbReference type="InterPro" id="IPR006148">
    <property type="entry name" value="Glc/Gal-6P_isomerase"/>
</dbReference>
<dbReference type="InterPro" id="IPR004547">
    <property type="entry name" value="Glucosamine6P_isomerase"/>
</dbReference>
<evidence type="ECO:0000313" key="5">
    <source>
        <dbReference type="Proteomes" id="UP001061070"/>
    </source>
</evidence>